<name>X1DPM7_9ZZZZ</name>
<feature type="non-terminal residue" evidence="1">
    <location>
        <position position="1"/>
    </location>
</feature>
<organism evidence="1">
    <name type="scientific">marine sediment metagenome</name>
    <dbReference type="NCBI Taxonomy" id="412755"/>
    <lineage>
        <taxon>unclassified sequences</taxon>
        <taxon>metagenomes</taxon>
        <taxon>ecological metagenomes</taxon>
    </lineage>
</organism>
<protein>
    <submittedName>
        <fullName evidence="1">Uncharacterized protein</fullName>
    </submittedName>
</protein>
<feature type="non-terminal residue" evidence="1">
    <location>
        <position position="302"/>
    </location>
</feature>
<proteinExistence type="predicted"/>
<accession>X1DPM7</accession>
<dbReference type="EMBL" id="BARU01003269">
    <property type="protein sequence ID" value="GAH22142.1"/>
    <property type="molecule type" value="Genomic_DNA"/>
</dbReference>
<evidence type="ECO:0000313" key="1">
    <source>
        <dbReference type="EMBL" id="GAH22142.1"/>
    </source>
</evidence>
<sequence length="302" mass="34853">DYGIFVDFDEAVHRDSNVYGSIHFAKINDTYLYTFELGDELLYKYDILNDDTEYIGGNLHLELNVGFKDVIYSELTQVICHNYTLDIELFRMHTDNDDEITLHQIGKTTIPLDTTLLGYHQYAFDISISDFFSYPEDQEEFIRTIMRGTSNDLYVRINSSIVNCYVDGHLFKGMYAHELVSASMQIQTAQSQLLFNDDEVDTPYILISQDDVVLTKVEAGSYLFGSNALLYDFNFILNKLRTDSTILYNNTDYTFDYDSKTITLNGVYRDYSGYIFANISYKAFEWQSGSISTLEPITVSFN</sequence>
<dbReference type="AlphaFoldDB" id="X1DPM7"/>
<gene>
    <name evidence="1" type="ORF">S03H2_07180</name>
</gene>
<reference evidence="1" key="1">
    <citation type="journal article" date="2014" name="Front. Microbiol.">
        <title>High frequency of phylogenetically diverse reductive dehalogenase-homologous genes in deep subseafloor sedimentary metagenomes.</title>
        <authorList>
            <person name="Kawai M."/>
            <person name="Futagami T."/>
            <person name="Toyoda A."/>
            <person name="Takaki Y."/>
            <person name="Nishi S."/>
            <person name="Hori S."/>
            <person name="Arai W."/>
            <person name="Tsubouchi T."/>
            <person name="Morono Y."/>
            <person name="Uchiyama I."/>
            <person name="Ito T."/>
            <person name="Fujiyama A."/>
            <person name="Inagaki F."/>
            <person name="Takami H."/>
        </authorList>
    </citation>
    <scope>NUCLEOTIDE SEQUENCE</scope>
    <source>
        <strain evidence="1">Expedition CK06-06</strain>
    </source>
</reference>
<comment type="caution">
    <text evidence="1">The sequence shown here is derived from an EMBL/GenBank/DDBJ whole genome shotgun (WGS) entry which is preliminary data.</text>
</comment>